<dbReference type="InterPro" id="IPR039420">
    <property type="entry name" value="WalR-like"/>
</dbReference>
<dbReference type="SUPFAM" id="SSF52172">
    <property type="entry name" value="CheY-like"/>
    <property type="match status" value="1"/>
</dbReference>
<dbReference type="GO" id="GO:0003677">
    <property type="term" value="F:DNA binding"/>
    <property type="evidence" value="ECO:0007669"/>
    <property type="project" value="UniProtKB-KW"/>
</dbReference>
<dbReference type="SUPFAM" id="SSF46894">
    <property type="entry name" value="C-terminal effector domain of the bipartite response regulators"/>
    <property type="match status" value="1"/>
</dbReference>
<accession>A0A315EV38</accession>
<dbReference type="CDD" id="cd06170">
    <property type="entry name" value="LuxR_C_like"/>
    <property type="match status" value="1"/>
</dbReference>
<keyword evidence="7" id="KW-1185">Reference proteome</keyword>
<dbReference type="PROSITE" id="PS50043">
    <property type="entry name" value="HTH_LUXR_2"/>
    <property type="match status" value="1"/>
</dbReference>
<dbReference type="InterPro" id="IPR001789">
    <property type="entry name" value="Sig_transdc_resp-reg_receiver"/>
</dbReference>
<dbReference type="InterPro" id="IPR011006">
    <property type="entry name" value="CheY-like_superfamily"/>
</dbReference>
<protein>
    <submittedName>
        <fullName evidence="6">DNA-binding response regulator</fullName>
    </submittedName>
</protein>
<dbReference type="PROSITE" id="PS50110">
    <property type="entry name" value="RESPONSE_REGULATORY"/>
    <property type="match status" value="1"/>
</dbReference>
<comment type="caution">
    <text evidence="3">Lacks conserved residue(s) required for the propagation of feature annotation.</text>
</comment>
<dbReference type="SMART" id="SM00421">
    <property type="entry name" value="HTH_LUXR"/>
    <property type="match status" value="1"/>
</dbReference>
<keyword evidence="1" id="KW-0597">Phosphoprotein</keyword>
<dbReference type="PANTHER" id="PTHR43214">
    <property type="entry name" value="TWO-COMPONENT RESPONSE REGULATOR"/>
    <property type="match status" value="1"/>
</dbReference>
<dbReference type="GO" id="GO:0006355">
    <property type="term" value="P:regulation of DNA-templated transcription"/>
    <property type="evidence" value="ECO:0007669"/>
    <property type="project" value="InterPro"/>
</dbReference>
<dbReference type="PANTHER" id="PTHR43214:SF38">
    <property type="entry name" value="NITRATE_NITRITE RESPONSE REGULATOR PROTEIN NARL"/>
    <property type="match status" value="1"/>
</dbReference>
<dbReference type="PRINTS" id="PR00038">
    <property type="entry name" value="HTHLUXR"/>
</dbReference>
<dbReference type="Pfam" id="PF00072">
    <property type="entry name" value="Response_reg"/>
    <property type="match status" value="1"/>
</dbReference>
<evidence type="ECO:0000259" key="4">
    <source>
        <dbReference type="PROSITE" id="PS50043"/>
    </source>
</evidence>
<gene>
    <name evidence="6" type="ORF">B9Z44_00560</name>
</gene>
<evidence type="ECO:0000256" key="3">
    <source>
        <dbReference type="PROSITE-ProRule" id="PRU00169"/>
    </source>
</evidence>
<comment type="caution">
    <text evidence="6">The sequence shown here is derived from an EMBL/GenBank/DDBJ whole genome shotgun (WGS) entry which is preliminary data.</text>
</comment>
<reference evidence="6 7" key="1">
    <citation type="submission" date="2017-04" db="EMBL/GenBank/DDBJ databases">
        <title>Unexpected and diverse lifestyles within the genus Limnohabitans.</title>
        <authorList>
            <person name="Kasalicky V."/>
            <person name="Mehrshad M."/>
            <person name="Andrei S.-A."/>
            <person name="Salcher M."/>
            <person name="Kratochvilova H."/>
            <person name="Simek K."/>
            <person name="Ghai R."/>
        </authorList>
    </citation>
    <scope>NUCLEOTIDE SEQUENCE [LARGE SCALE GENOMIC DNA]</scope>
    <source>
        <strain evidence="6 7">MWH-C5</strain>
    </source>
</reference>
<dbReference type="AlphaFoldDB" id="A0A315EV38"/>
<organism evidence="6 7">
    <name type="scientific">Limnohabitans curvus</name>
    <dbReference type="NCBI Taxonomy" id="323423"/>
    <lineage>
        <taxon>Bacteria</taxon>
        <taxon>Pseudomonadati</taxon>
        <taxon>Pseudomonadota</taxon>
        <taxon>Betaproteobacteria</taxon>
        <taxon>Burkholderiales</taxon>
        <taxon>Comamonadaceae</taxon>
        <taxon>Limnohabitans</taxon>
    </lineage>
</organism>
<dbReference type="CDD" id="cd17535">
    <property type="entry name" value="REC_NarL-like"/>
    <property type="match status" value="1"/>
</dbReference>
<dbReference type="Gene3D" id="3.40.50.2300">
    <property type="match status" value="1"/>
</dbReference>
<dbReference type="InterPro" id="IPR000792">
    <property type="entry name" value="Tscrpt_reg_LuxR_C"/>
</dbReference>
<evidence type="ECO:0000259" key="5">
    <source>
        <dbReference type="PROSITE" id="PS50110"/>
    </source>
</evidence>
<keyword evidence="2 6" id="KW-0238">DNA-binding</keyword>
<dbReference type="Proteomes" id="UP000251341">
    <property type="component" value="Unassembled WGS sequence"/>
</dbReference>
<dbReference type="InterPro" id="IPR058245">
    <property type="entry name" value="NreC/VraR/RcsB-like_REC"/>
</dbReference>
<dbReference type="SMART" id="SM00448">
    <property type="entry name" value="REC"/>
    <property type="match status" value="1"/>
</dbReference>
<sequence>MERYRKVAIDLVLADPHPVVLDGLLHIFQNMDGFSVKSCATDAESALKAVMEFKPDVLITELILQNKTGLVLIEEIQKKALKTHAVVFTGACIRDVCKAIDLGVQGMVSKDKPKHVLAQCIQSVYAGKKWLDKDLTLHTLTHLLDKKTIHASLPEVLTAREMVVAKMVSEGLPNKKIAQNLYITEGTTKLHLHHIYQKLNCPGRVALALHIQSNGLN</sequence>
<proteinExistence type="predicted"/>
<evidence type="ECO:0000313" key="6">
    <source>
        <dbReference type="EMBL" id="PUE60635.1"/>
    </source>
</evidence>
<evidence type="ECO:0000313" key="7">
    <source>
        <dbReference type="Proteomes" id="UP000251341"/>
    </source>
</evidence>
<dbReference type="InterPro" id="IPR016032">
    <property type="entry name" value="Sig_transdc_resp-reg_C-effctor"/>
</dbReference>
<evidence type="ECO:0000256" key="1">
    <source>
        <dbReference type="ARBA" id="ARBA00022553"/>
    </source>
</evidence>
<name>A0A315EV38_9BURK</name>
<dbReference type="EMBL" id="NESP01000001">
    <property type="protein sequence ID" value="PUE60635.1"/>
    <property type="molecule type" value="Genomic_DNA"/>
</dbReference>
<feature type="domain" description="Response regulatory" evidence="5">
    <location>
        <begin position="10"/>
        <end position="125"/>
    </location>
</feature>
<feature type="domain" description="HTH luxR-type" evidence="4">
    <location>
        <begin position="150"/>
        <end position="215"/>
    </location>
</feature>
<evidence type="ECO:0000256" key="2">
    <source>
        <dbReference type="ARBA" id="ARBA00023125"/>
    </source>
</evidence>
<dbReference type="Pfam" id="PF00196">
    <property type="entry name" value="GerE"/>
    <property type="match status" value="1"/>
</dbReference>
<dbReference type="GO" id="GO:0000160">
    <property type="term" value="P:phosphorelay signal transduction system"/>
    <property type="evidence" value="ECO:0007669"/>
    <property type="project" value="InterPro"/>
</dbReference>